<dbReference type="RefSeq" id="WP_155454391.1">
    <property type="nucleotide sequence ID" value="NZ_WNKX01000008.1"/>
</dbReference>
<dbReference type="OrthoDB" id="8778402at2"/>
<comment type="caution">
    <text evidence="1">The sequence shown here is derived from an EMBL/GenBank/DDBJ whole genome shotgun (WGS) entry which is preliminary data.</text>
</comment>
<evidence type="ECO:0000313" key="1">
    <source>
        <dbReference type="EMBL" id="MTW11432.1"/>
    </source>
</evidence>
<proteinExistence type="predicted"/>
<organism evidence="1 2">
    <name type="scientific">Massilia eburnea</name>
    <dbReference type="NCBI Taxonomy" id="1776165"/>
    <lineage>
        <taxon>Bacteria</taxon>
        <taxon>Pseudomonadati</taxon>
        <taxon>Pseudomonadota</taxon>
        <taxon>Betaproteobacteria</taxon>
        <taxon>Burkholderiales</taxon>
        <taxon>Oxalobacteraceae</taxon>
        <taxon>Telluria group</taxon>
        <taxon>Massilia</taxon>
    </lineage>
</organism>
<reference evidence="1 2" key="1">
    <citation type="submission" date="2019-11" db="EMBL/GenBank/DDBJ databases">
        <title>Type strains purchased from KCTC, JCM and DSMZ.</title>
        <authorList>
            <person name="Lu H."/>
        </authorList>
    </citation>
    <scope>NUCLEOTIDE SEQUENCE [LARGE SCALE GENOMIC DNA]</scope>
    <source>
        <strain evidence="1 2">JCM 31587</strain>
    </source>
</reference>
<name>A0A6L6QGE8_9BURK</name>
<protein>
    <recommendedName>
        <fullName evidence="3">Phage tail assembly protein</fullName>
    </recommendedName>
</protein>
<accession>A0A6L6QGE8</accession>
<evidence type="ECO:0000313" key="2">
    <source>
        <dbReference type="Proteomes" id="UP000472320"/>
    </source>
</evidence>
<sequence>MAFKLALTPTYRTKVTVEIPNEAGRIEKSDFTVEFKRVNMDRVEELRKLPQLDVLRDVVAGFSGLFDETGSEVTFNQAHLDALLAIPHALFAMADAFWTSIYKAKEKN</sequence>
<gene>
    <name evidence="1" type="ORF">GM658_12575</name>
</gene>
<dbReference type="Proteomes" id="UP000472320">
    <property type="component" value="Unassembled WGS sequence"/>
</dbReference>
<keyword evidence="2" id="KW-1185">Reference proteome</keyword>
<evidence type="ECO:0008006" key="3">
    <source>
        <dbReference type="Google" id="ProtNLM"/>
    </source>
</evidence>
<dbReference type="AlphaFoldDB" id="A0A6L6QGE8"/>
<dbReference type="EMBL" id="WNKX01000008">
    <property type="protein sequence ID" value="MTW11432.1"/>
    <property type="molecule type" value="Genomic_DNA"/>
</dbReference>